<dbReference type="Proteomes" id="UP000237082">
    <property type="component" value="Unassembled WGS sequence"/>
</dbReference>
<organism evidence="1 2">
    <name type="scientific">Chromobacterium alticapitis</name>
    <dbReference type="NCBI Taxonomy" id="2073169"/>
    <lineage>
        <taxon>Bacteria</taxon>
        <taxon>Pseudomonadati</taxon>
        <taxon>Pseudomonadota</taxon>
        <taxon>Betaproteobacteria</taxon>
        <taxon>Neisseriales</taxon>
        <taxon>Chromobacteriaceae</taxon>
        <taxon>Chromobacterium</taxon>
    </lineage>
</organism>
<sequence>MANTLTITACDNELVLIAYTGANSYQIADIKSGNNEPVNFTISLQSGQYTGPLNLNGVTAPLSGNYNVYLASGAYTLVATGINWGGPQAYAVSLNGVALKPVYTNPEVGVVWVSSPVSLQQ</sequence>
<keyword evidence="2" id="KW-1185">Reference proteome</keyword>
<dbReference type="AlphaFoldDB" id="A0A2S5DE41"/>
<accession>A0A2S5DE41</accession>
<evidence type="ECO:0000313" key="1">
    <source>
        <dbReference type="EMBL" id="POZ61258.1"/>
    </source>
</evidence>
<gene>
    <name evidence="1" type="ORF">C2I19_14360</name>
</gene>
<name>A0A2S5DE41_9NEIS</name>
<dbReference type="RefSeq" id="WP_103903380.1">
    <property type="nucleotide sequence ID" value="NZ_PQWB01000063.1"/>
</dbReference>
<proteinExistence type="predicted"/>
<dbReference type="OrthoDB" id="8554713at2"/>
<evidence type="ECO:0000313" key="2">
    <source>
        <dbReference type="Proteomes" id="UP000237082"/>
    </source>
</evidence>
<dbReference type="EMBL" id="PQWB01000063">
    <property type="protein sequence ID" value="POZ61258.1"/>
    <property type="molecule type" value="Genomic_DNA"/>
</dbReference>
<comment type="caution">
    <text evidence="1">The sequence shown here is derived from an EMBL/GenBank/DDBJ whole genome shotgun (WGS) entry which is preliminary data.</text>
</comment>
<reference evidence="2" key="1">
    <citation type="submission" date="2018-02" db="EMBL/GenBank/DDBJ databases">
        <authorList>
            <person name="O'Hara-Hanley K."/>
            <person name="Soby S."/>
        </authorList>
    </citation>
    <scope>NUCLEOTIDE SEQUENCE [LARGE SCALE GENOMIC DNA]</scope>
    <source>
        <strain evidence="2">MWU14-2602</strain>
    </source>
</reference>
<protein>
    <submittedName>
        <fullName evidence="1">Uncharacterized protein</fullName>
    </submittedName>
</protein>